<proteinExistence type="predicted"/>
<dbReference type="AlphaFoldDB" id="A0A392TZX2"/>
<feature type="non-terminal residue" evidence="1">
    <location>
        <position position="28"/>
    </location>
</feature>
<accession>A0A392TZX2</accession>
<reference evidence="1 2" key="1">
    <citation type="journal article" date="2018" name="Front. Plant Sci.">
        <title>Red Clover (Trifolium pratense) and Zigzag Clover (T. medium) - A Picture of Genomic Similarities and Differences.</title>
        <authorList>
            <person name="Dluhosova J."/>
            <person name="Istvanek J."/>
            <person name="Nedelnik J."/>
            <person name="Repkova J."/>
        </authorList>
    </citation>
    <scope>NUCLEOTIDE SEQUENCE [LARGE SCALE GENOMIC DNA]</scope>
    <source>
        <strain evidence="2">cv. 10/8</strain>
        <tissue evidence="1">Leaf</tissue>
    </source>
</reference>
<comment type="caution">
    <text evidence="1">The sequence shown here is derived from an EMBL/GenBank/DDBJ whole genome shotgun (WGS) entry which is preliminary data.</text>
</comment>
<organism evidence="1 2">
    <name type="scientific">Trifolium medium</name>
    <dbReference type="NCBI Taxonomy" id="97028"/>
    <lineage>
        <taxon>Eukaryota</taxon>
        <taxon>Viridiplantae</taxon>
        <taxon>Streptophyta</taxon>
        <taxon>Embryophyta</taxon>
        <taxon>Tracheophyta</taxon>
        <taxon>Spermatophyta</taxon>
        <taxon>Magnoliopsida</taxon>
        <taxon>eudicotyledons</taxon>
        <taxon>Gunneridae</taxon>
        <taxon>Pentapetalae</taxon>
        <taxon>rosids</taxon>
        <taxon>fabids</taxon>
        <taxon>Fabales</taxon>
        <taxon>Fabaceae</taxon>
        <taxon>Papilionoideae</taxon>
        <taxon>50 kb inversion clade</taxon>
        <taxon>NPAAA clade</taxon>
        <taxon>Hologalegina</taxon>
        <taxon>IRL clade</taxon>
        <taxon>Trifolieae</taxon>
        <taxon>Trifolium</taxon>
    </lineage>
</organism>
<dbReference type="EMBL" id="LXQA010701084">
    <property type="protein sequence ID" value="MCI66732.1"/>
    <property type="molecule type" value="Genomic_DNA"/>
</dbReference>
<sequence>MGCVHSGSKDCSAVGLITTVKLRSDDSN</sequence>
<protein>
    <submittedName>
        <fullName evidence="1">Uncharacterized protein</fullName>
    </submittedName>
</protein>
<evidence type="ECO:0000313" key="1">
    <source>
        <dbReference type="EMBL" id="MCI66732.1"/>
    </source>
</evidence>
<evidence type="ECO:0000313" key="2">
    <source>
        <dbReference type="Proteomes" id="UP000265520"/>
    </source>
</evidence>
<name>A0A392TZX2_9FABA</name>
<keyword evidence="2" id="KW-1185">Reference proteome</keyword>
<dbReference type="Proteomes" id="UP000265520">
    <property type="component" value="Unassembled WGS sequence"/>
</dbReference>